<keyword evidence="1" id="KW-0560">Oxidoreductase</keyword>
<dbReference type="PANTHER" id="PTHR35176">
    <property type="entry name" value="HEME OXYGENASE HI_0854-RELATED"/>
    <property type="match status" value="1"/>
</dbReference>
<protein>
    <submittedName>
        <fullName evidence="3">TIGR03618 family F420-dependent PPOX class oxidoreductase</fullName>
    </submittedName>
</protein>
<gene>
    <name evidence="3" type="ORF">GHK86_05155</name>
</gene>
<organism evidence="3 4">
    <name type="scientific">Acidiferrimicrobium australe</name>
    <dbReference type="NCBI Taxonomy" id="2664430"/>
    <lineage>
        <taxon>Bacteria</taxon>
        <taxon>Bacillati</taxon>
        <taxon>Actinomycetota</taxon>
        <taxon>Acidimicrobiia</taxon>
        <taxon>Acidimicrobiales</taxon>
        <taxon>Acidimicrobiaceae</taxon>
        <taxon>Acidiferrimicrobium</taxon>
    </lineage>
</organism>
<dbReference type="PANTHER" id="PTHR35176:SF2">
    <property type="entry name" value="F420H(2)-DEPENDENT REDUCTASE RV1155"/>
    <property type="match status" value="1"/>
</dbReference>
<dbReference type="Pfam" id="PF01243">
    <property type="entry name" value="PNPOx_N"/>
    <property type="match status" value="1"/>
</dbReference>
<evidence type="ECO:0000313" key="4">
    <source>
        <dbReference type="Proteomes" id="UP000437736"/>
    </source>
</evidence>
<comment type="caution">
    <text evidence="3">The sequence shown here is derived from an EMBL/GenBank/DDBJ whole genome shotgun (WGS) entry which is preliminary data.</text>
</comment>
<dbReference type="Proteomes" id="UP000437736">
    <property type="component" value="Unassembled WGS sequence"/>
</dbReference>
<dbReference type="EMBL" id="WJHE01000215">
    <property type="protein sequence ID" value="MST32113.1"/>
    <property type="molecule type" value="Genomic_DNA"/>
</dbReference>
<proteinExistence type="predicted"/>
<dbReference type="InterPro" id="IPR011576">
    <property type="entry name" value="Pyridox_Oxase_N"/>
</dbReference>
<dbReference type="NCBIfam" id="TIGR03618">
    <property type="entry name" value="Rv1155_F420"/>
    <property type="match status" value="1"/>
</dbReference>
<dbReference type="InterPro" id="IPR019920">
    <property type="entry name" value="F420-binding_dom_put"/>
</dbReference>
<dbReference type="SUPFAM" id="SSF50475">
    <property type="entry name" value="FMN-binding split barrel"/>
    <property type="match status" value="1"/>
</dbReference>
<keyword evidence="4" id="KW-1185">Reference proteome</keyword>
<sequence length="136" mass="15190">MDLDEARSYLRANHHSVLIARKPDGSPQPSPVVHAVDDAGRLVVSSREPAYKVRNLRRDPRVTLCAFPDGFFGTWVVAEGRATIVPLPDALEPLVDLYRQVAGEHPDWEEFRAAMVREQRVLIRVDLERAGPDVAG</sequence>
<evidence type="ECO:0000313" key="3">
    <source>
        <dbReference type="EMBL" id="MST32113.1"/>
    </source>
</evidence>
<reference evidence="3 4" key="1">
    <citation type="submission" date="2019-11" db="EMBL/GenBank/DDBJ databases">
        <title>Acidiferrimicrobium australis gen. nov., sp. nov., an acidophilic and obligately heterotrophic, member of the Actinobacteria that catalyses dissimilatory oxido- reduction of iron isolated from metal-rich acidic water in Chile.</title>
        <authorList>
            <person name="Gonzalez D."/>
            <person name="Huber K."/>
            <person name="Hedrich S."/>
            <person name="Rojas-Villalobos C."/>
            <person name="Quatrini R."/>
            <person name="Dinamarca M.A."/>
            <person name="Schwarz A."/>
            <person name="Canales C."/>
            <person name="Nancucheo I."/>
        </authorList>
    </citation>
    <scope>NUCLEOTIDE SEQUENCE [LARGE SCALE GENOMIC DNA]</scope>
    <source>
        <strain evidence="3 4">USS-CCA1</strain>
    </source>
</reference>
<dbReference type="InterPro" id="IPR052019">
    <property type="entry name" value="F420H2_bilvrd_red/Heme_oxyg"/>
</dbReference>
<evidence type="ECO:0000259" key="2">
    <source>
        <dbReference type="Pfam" id="PF01243"/>
    </source>
</evidence>
<evidence type="ECO:0000256" key="1">
    <source>
        <dbReference type="ARBA" id="ARBA00023002"/>
    </source>
</evidence>
<dbReference type="InterPro" id="IPR012349">
    <property type="entry name" value="Split_barrel_FMN-bd"/>
</dbReference>
<feature type="domain" description="Pyridoxamine 5'-phosphate oxidase N-terminal" evidence="2">
    <location>
        <begin position="4"/>
        <end position="129"/>
    </location>
</feature>
<accession>A0ABW9QRJ2</accession>
<name>A0ABW9QRJ2_9ACTN</name>
<dbReference type="Gene3D" id="2.30.110.10">
    <property type="entry name" value="Electron Transport, Fmn-binding Protein, Chain A"/>
    <property type="match status" value="1"/>
</dbReference>